<protein>
    <submittedName>
        <fullName evidence="3">Uncharacterized protein</fullName>
    </submittedName>
</protein>
<evidence type="ECO:0000256" key="2">
    <source>
        <dbReference type="SAM" id="MobiDB-lite"/>
    </source>
</evidence>
<dbReference type="Proteomes" id="UP001500483">
    <property type="component" value="Unassembled WGS sequence"/>
</dbReference>
<keyword evidence="4" id="KW-1185">Reference proteome</keyword>
<evidence type="ECO:0000313" key="4">
    <source>
        <dbReference type="Proteomes" id="UP001500483"/>
    </source>
</evidence>
<evidence type="ECO:0000256" key="1">
    <source>
        <dbReference type="SAM" id="Coils"/>
    </source>
</evidence>
<organism evidence="3 4">
    <name type="scientific">Saccharopolyspora gregorii</name>
    <dbReference type="NCBI Taxonomy" id="33914"/>
    <lineage>
        <taxon>Bacteria</taxon>
        <taxon>Bacillati</taxon>
        <taxon>Actinomycetota</taxon>
        <taxon>Actinomycetes</taxon>
        <taxon>Pseudonocardiales</taxon>
        <taxon>Pseudonocardiaceae</taxon>
        <taxon>Saccharopolyspora</taxon>
    </lineage>
</organism>
<sequence length="627" mass="68168">MSGTAPEPLRRTAFCAAGHAGPELLDAGNALVRLHEAGELRLIDEGRESGAELPRRWRVSWGRGTGEVRAALVAAPGSGDAHAFWVYAEAARPWSLRDQVSPVQKLGLLAARPRDPRGAYSLTEQNPLVELDDVDFLVHTFDEGVRDSPVLVYNDDFARPLPPELLRFRNATRGLCGLLPADDSVRDRVNALLPPARRIPARAARLYLPPWWVDHEPDPVLPRGRFHRAGEWRKLVDAVLRASSWRAGGAIRTTGDAWQALLFDPMHDRRVTADTRGGALRWLPAADDGGARVLRDRLSAAAGQEDTARDQADSAARALDERSAAAERARRRERRSADSRRRLAELVGRLRSERDEAEALLRRGSVPAAWRVARDAELESALYAEELDAAEDRLLLARRRVAALRRTTGAGEGAGSSDAGPSDAGQPEVDPSDAGTSDAGTADGELGGPGRAVAAADAGPAVNRFADLLDAAHRALPALRFGPQVDPSELDGHHRSAQWLRRTWNVLVLLDSYARERATAIDHARPDLRGFAHFVRAHGGARGISPTLIASGETELVVNTPRYRNARTFPVPVEVDPSGRAFFAAHVKIERSGGVAPRLHYYDDTRGRTASVHIGHLGPHLPSPETN</sequence>
<reference evidence="4" key="1">
    <citation type="journal article" date="2019" name="Int. J. Syst. Evol. Microbiol.">
        <title>The Global Catalogue of Microorganisms (GCM) 10K type strain sequencing project: providing services to taxonomists for standard genome sequencing and annotation.</title>
        <authorList>
            <consortium name="The Broad Institute Genomics Platform"/>
            <consortium name="The Broad Institute Genome Sequencing Center for Infectious Disease"/>
            <person name="Wu L."/>
            <person name="Ma J."/>
        </authorList>
    </citation>
    <scope>NUCLEOTIDE SEQUENCE [LARGE SCALE GENOMIC DNA]</scope>
    <source>
        <strain evidence="4">JCM 9687</strain>
    </source>
</reference>
<feature type="compositionally biased region" description="Low complexity" evidence="2">
    <location>
        <begin position="407"/>
        <end position="425"/>
    </location>
</feature>
<accession>A0ABP6RYZ8</accession>
<proteinExistence type="predicted"/>
<comment type="caution">
    <text evidence="3">The sequence shown here is derived from an EMBL/GenBank/DDBJ whole genome shotgun (WGS) entry which is preliminary data.</text>
</comment>
<evidence type="ECO:0000313" key="3">
    <source>
        <dbReference type="EMBL" id="GAA3363762.1"/>
    </source>
</evidence>
<feature type="region of interest" description="Disordered" evidence="2">
    <location>
        <begin position="407"/>
        <end position="453"/>
    </location>
</feature>
<feature type="coiled-coil region" evidence="1">
    <location>
        <begin position="340"/>
        <end position="407"/>
    </location>
</feature>
<keyword evidence="1" id="KW-0175">Coiled coil</keyword>
<name>A0ABP6RYZ8_9PSEU</name>
<gene>
    <name evidence="3" type="ORF">GCM10020366_56960</name>
</gene>
<dbReference type="EMBL" id="BAAAYK010000038">
    <property type="protein sequence ID" value="GAA3363762.1"/>
    <property type="molecule type" value="Genomic_DNA"/>
</dbReference>
<dbReference type="RefSeq" id="WP_344930617.1">
    <property type="nucleotide sequence ID" value="NZ_BAAAYK010000038.1"/>
</dbReference>